<name>A0A9Q1QRE7_9CARY</name>
<dbReference type="AlphaFoldDB" id="A0A9Q1QRE7"/>
<evidence type="ECO:0000256" key="1">
    <source>
        <dbReference type="ARBA" id="ARBA00022729"/>
    </source>
</evidence>
<comment type="caution">
    <text evidence="2">The sequence shown here is derived from an EMBL/GenBank/DDBJ whole genome shotgun (WGS) entry which is preliminary data.</text>
</comment>
<dbReference type="Pfam" id="PF24068">
    <property type="entry name" value="TPD1_C"/>
    <property type="match status" value="1"/>
</dbReference>
<dbReference type="EMBL" id="JAKOGI010000020">
    <property type="protein sequence ID" value="KAJ8449550.1"/>
    <property type="molecule type" value="Genomic_DNA"/>
</dbReference>
<evidence type="ECO:0000313" key="2">
    <source>
        <dbReference type="EMBL" id="KAJ8449550.1"/>
    </source>
</evidence>
<sequence>MSYDFVSVAPKKVNNPTRFWGDTQKCTESDILVNQGPGAPLPSGIPTYTVEITNACVSGCDIAQIHMRCGWFSSARLIDPQIFKRLQFNDCLVNGGRPLLNGQSLTFQYANTYSYPLAVSSMSCLDLWQAEDANETNALNERGHEPEGSQHLRLRERGVLL</sequence>
<keyword evidence="1" id="KW-0732">Signal</keyword>
<organism evidence="2 3">
    <name type="scientific">Carnegiea gigantea</name>
    <dbReference type="NCBI Taxonomy" id="171969"/>
    <lineage>
        <taxon>Eukaryota</taxon>
        <taxon>Viridiplantae</taxon>
        <taxon>Streptophyta</taxon>
        <taxon>Embryophyta</taxon>
        <taxon>Tracheophyta</taxon>
        <taxon>Spermatophyta</taxon>
        <taxon>Magnoliopsida</taxon>
        <taxon>eudicotyledons</taxon>
        <taxon>Gunneridae</taxon>
        <taxon>Pentapetalae</taxon>
        <taxon>Caryophyllales</taxon>
        <taxon>Cactineae</taxon>
        <taxon>Cactaceae</taxon>
        <taxon>Cactoideae</taxon>
        <taxon>Echinocereeae</taxon>
        <taxon>Carnegiea</taxon>
    </lineage>
</organism>
<dbReference type="OrthoDB" id="1572689at2759"/>
<evidence type="ECO:0000313" key="3">
    <source>
        <dbReference type="Proteomes" id="UP001153076"/>
    </source>
</evidence>
<dbReference type="Proteomes" id="UP001153076">
    <property type="component" value="Unassembled WGS sequence"/>
</dbReference>
<dbReference type="GO" id="GO:0001709">
    <property type="term" value="P:cell fate determination"/>
    <property type="evidence" value="ECO:0007669"/>
    <property type="project" value="TreeGrafter"/>
</dbReference>
<proteinExistence type="predicted"/>
<dbReference type="PANTHER" id="PTHR33184:SF67">
    <property type="entry name" value="PROTEIN TAPETUM DETERMINANT 1"/>
    <property type="match status" value="1"/>
</dbReference>
<dbReference type="PANTHER" id="PTHR33184">
    <property type="entry name" value="PROTEIN TAPETUM DETERMINANT 1-LIKE-RELATED"/>
    <property type="match status" value="1"/>
</dbReference>
<dbReference type="InterPro" id="IPR040361">
    <property type="entry name" value="TPD1"/>
</dbReference>
<accession>A0A9Q1QRE7</accession>
<protein>
    <submittedName>
        <fullName evidence="2">Uncharacterized protein</fullName>
    </submittedName>
</protein>
<gene>
    <name evidence="2" type="ORF">Cgig2_005572</name>
</gene>
<reference evidence="2" key="1">
    <citation type="submission" date="2022-04" db="EMBL/GenBank/DDBJ databases">
        <title>Carnegiea gigantea Genome sequencing and assembly v2.</title>
        <authorList>
            <person name="Copetti D."/>
            <person name="Sanderson M.J."/>
            <person name="Burquez A."/>
            <person name="Wojciechowski M.F."/>
        </authorList>
    </citation>
    <scope>NUCLEOTIDE SEQUENCE</scope>
    <source>
        <strain evidence="2">SGP5-SGP5p</strain>
        <tissue evidence="2">Aerial part</tissue>
    </source>
</reference>
<keyword evidence="3" id="KW-1185">Reference proteome</keyword>